<evidence type="ECO:0000256" key="5">
    <source>
        <dbReference type="ARBA" id="ARBA00023004"/>
    </source>
</evidence>
<evidence type="ECO:0000256" key="4">
    <source>
        <dbReference type="ARBA" id="ARBA00022982"/>
    </source>
</evidence>
<protein>
    <recommendedName>
        <fullName evidence="8">Ferredoxin</fullName>
    </recommendedName>
</protein>
<dbReference type="Gene3D" id="3.30.70.20">
    <property type="match status" value="1"/>
</dbReference>
<dbReference type="SUPFAM" id="SSF54862">
    <property type="entry name" value="4Fe-4S ferredoxins"/>
    <property type="match status" value="1"/>
</dbReference>
<dbReference type="PANTHER" id="PTHR36923">
    <property type="entry name" value="FERREDOXIN"/>
    <property type="match status" value="1"/>
</dbReference>
<dbReference type="InterPro" id="IPR051269">
    <property type="entry name" value="Fe-S_cluster_ET"/>
</dbReference>
<evidence type="ECO:0000256" key="3">
    <source>
        <dbReference type="ARBA" id="ARBA00022723"/>
    </source>
</evidence>
<dbReference type="Pfam" id="PF13370">
    <property type="entry name" value="Fer4_13"/>
    <property type="match status" value="1"/>
</dbReference>
<dbReference type="EMBL" id="JAOZYC010000001">
    <property type="protein sequence ID" value="MEB8336156.1"/>
    <property type="molecule type" value="Genomic_DNA"/>
</dbReference>
<evidence type="ECO:0000256" key="1">
    <source>
        <dbReference type="ARBA" id="ARBA00001927"/>
    </source>
</evidence>
<organism evidence="10 11">
    <name type="scientific">Streptomyces endophyticus</name>
    <dbReference type="NCBI Taxonomy" id="714166"/>
    <lineage>
        <taxon>Bacteria</taxon>
        <taxon>Bacillati</taxon>
        <taxon>Actinomycetota</taxon>
        <taxon>Actinomycetes</taxon>
        <taxon>Kitasatosporales</taxon>
        <taxon>Streptomycetaceae</taxon>
        <taxon>Streptomyces</taxon>
    </lineage>
</organism>
<dbReference type="Proteomes" id="UP001354931">
    <property type="component" value="Unassembled WGS sequence"/>
</dbReference>
<dbReference type="PRINTS" id="PR00352">
    <property type="entry name" value="3FE4SFRDOXIN"/>
</dbReference>
<proteinExistence type="predicted"/>
<keyword evidence="3 8" id="KW-0479">Metal-binding</keyword>
<feature type="domain" description="4Fe-4S ferredoxin-type" evidence="9">
    <location>
        <begin position="4"/>
        <end position="32"/>
    </location>
</feature>
<evidence type="ECO:0000313" key="11">
    <source>
        <dbReference type="Proteomes" id="UP001354931"/>
    </source>
</evidence>
<keyword evidence="2 8" id="KW-0813">Transport</keyword>
<evidence type="ECO:0000256" key="7">
    <source>
        <dbReference type="ARBA" id="ARBA00023291"/>
    </source>
</evidence>
<evidence type="ECO:0000256" key="6">
    <source>
        <dbReference type="ARBA" id="ARBA00023014"/>
    </source>
</evidence>
<dbReference type="PANTHER" id="PTHR36923:SF3">
    <property type="entry name" value="FERREDOXIN"/>
    <property type="match status" value="1"/>
</dbReference>
<evidence type="ECO:0000256" key="2">
    <source>
        <dbReference type="ARBA" id="ARBA00022448"/>
    </source>
</evidence>
<keyword evidence="5 8" id="KW-0408">Iron</keyword>
<evidence type="ECO:0000256" key="8">
    <source>
        <dbReference type="RuleBase" id="RU368020"/>
    </source>
</evidence>
<evidence type="ECO:0000313" key="10">
    <source>
        <dbReference type="EMBL" id="MEB8336156.1"/>
    </source>
</evidence>
<sequence length="73" mass="7792">MSGPQVVVDRDRCLGTGICVVYAPDTFTHDEEAKAVVVGPPEPLDSVRTAIEGCPTQALRLTPDPLVEDEEGQ</sequence>
<name>A0ABU6EWN5_9ACTN</name>
<dbReference type="PROSITE" id="PS51379">
    <property type="entry name" value="4FE4S_FER_2"/>
    <property type="match status" value="1"/>
</dbReference>
<keyword evidence="6 8" id="KW-0411">Iron-sulfur</keyword>
<keyword evidence="7" id="KW-0003">3Fe-4S</keyword>
<dbReference type="InterPro" id="IPR001080">
    <property type="entry name" value="3Fe4S_ferredoxin"/>
</dbReference>
<accession>A0ABU6EWN5</accession>
<comment type="cofactor">
    <cofactor evidence="1">
        <name>[3Fe-4S] cluster</name>
        <dbReference type="ChEBI" id="CHEBI:21137"/>
    </cofactor>
</comment>
<comment type="caution">
    <text evidence="10">The sequence shown here is derived from an EMBL/GenBank/DDBJ whole genome shotgun (WGS) entry which is preliminary data.</text>
</comment>
<reference evidence="10 11" key="1">
    <citation type="submission" date="2022-10" db="EMBL/GenBank/DDBJ databases">
        <authorList>
            <person name="Xie J."/>
            <person name="Shen N."/>
        </authorList>
    </citation>
    <scope>NUCLEOTIDE SEQUENCE [LARGE SCALE GENOMIC DNA]</scope>
    <source>
        <strain evidence="10 11">YIM65594</strain>
    </source>
</reference>
<keyword evidence="11" id="KW-1185">Reference proteome</keyword>
<dbReference type="InterPro" id="IPR017896">
    <property type="entry name" value="4Fe4S_Fe-S-bd"/>
</dbReference>
<gene>
    <name evidence="10" type="ORF">OKJ99_01295</name>
</gene>
<comment type="function">
    <text evidence="8">Ferredoxins are iron-sulfur proteins that transfer electrons in a wide variety of metabolic reactions.</text>
</comment>
<dbReference type="RefSeq" id="WP_326013737.1">
    <property type="nucleotide sequence ID" value="NZ_JAOZYC010000001.1"/>
</dbReference>
<keyword evidence="4 8" id="KW-0249">Electron transport</keyword>
<evidence type="ECO:0000259" key="9">
    <source>
        <dbReference type="PROSITE" id="PS51379"/>
    </source>
</evidence>